<dbReference type="InterPro" id="IPR011051">
    <property type="entry name" value="RmlC_Cupin_sf"/>
</dbReference>
<gene>
    <name evidence="8" type="primary">rfbC</name>
    <name evidence="8" type="ORF">K4G66_06315</name>
</gene>
<dbReference type="EC" id="5.1.3.13" evidence="3 7"/>
<dbReference type="GO" id="GO:0005829">
    <property type="term" value="C:cytosol"/>
    <property type="evidence" value="ECO:0007669"/>
    <property type="project" value="TreeGrafter"/>
</dbReference>
<evidence type="ECO:0000313" key="8">
    <source>
        <dbReference type="EMBL" id="WKN38315.1"/>
    </source>
</evidence>
<evidence type="ECO:0000256" key="4">
    <source>
        <dbReference type="ARBA" id="ARBA00019595"/>
    </source>
</evidence>
<evidence type="ECO:0000256" key="6">
    <source>
        <dbReference type="PIRSR" id="PIRSR600888-3"/>
    </source>
</evidence>
<evidence type="ECO:0000256" key="2">
    <source>
        <dbReference type="ARBA" id="ARBA00001997"/>
    </source>
</evidence>
<reference evidence="8" key="1">
    <citation type="submission" date="2023-03" db="EMBL/GenBank/DDBJ databases">
        <title>comparative genome analysis.</title>
        <authorList>
            <person name="Chen B."/>
        </authorList>
    </citation>
    <scope>NUCLEOTIDE SEQUENCE</scope>
    <source>
        <strain evidence="8">TK19036</strain>
    </source>
</reference>
<comment type="function">
    <text evidence="2 7">Catalyzes the epimerization of the C3' and C5'positions of dTDP-6-deoxy-D-xylo-4-hexulose, forming dTDP-6-deoxy-L-lyxo-4-hexulose.</text>
</comment>
<comment type="catalytic activity">
    <reaction evidence="1 7">
        <text>dTDP-4-dehydro-6-deoxy-alpha-D-glucose = dTDP-4-dehydro-beta-L-rhamnose</text>
        <dbReference type="Rhea" id="RHEA:16969"/>
        <dbReference type="ChEBI" id="CHEBI:57649"/>
        <dbReference type="ChEBI" id="CHEBI:62830"/>
        <dbReference type="EC" id="5.1.3.13"/>
    </reaction>
</comment>
<evidence type="ECO:0000256" key="3">
    <source>
        <dbReference type="ARBA" id="ARBA00012098"/>
    </source>
</evidence>
<comment type="pathway">
    <text evidence="7">Carbohydrate biosynthesis; dTDP-L-rhamnose biosynthesis.</text>
</comment>
<organism evidence="8">
    <name type="scientific">Roseihalotalea indica</name>
    <dbReference type="NCBI Taxonomy" id="2867963"/>
    <lineage>
        <taxon>Bacteria</taxon>
        <taxon>Pseudomonadati</taxon>
        <taxon>Bacteroidota</taxon>
        <taxon>Cytophagia</taxon>
        <taxon>Cytophagales</taxon>
        <taxon>Catalimonadaceae</taxon>
        <taxon>Roseihalotalea</taxon>
    </lineage>
</organism>
<accession>A0AA49GNW3</accession>
<dbReference type="CDD" id="cd00438">
    <property type="entry name" value="cupin_RmlC"/>
    <property type="match status" value="1"/>
</dbReference>
<dbReference type="SUPFAM" id="SSF51182">
    <property type="entry name" value="RmlC-like cupins"/>
    <property type="match status" value="1"/>
</dbReference>
<dbReference type="EMBL" id="CP120682">
    <property type="protein sequence ID" value="WKN38315.1"/>
    <property type="molecule type" value="Genomic_DNA"/>
</dbReference>
<dbReference type="InterPro" id="IPR000888">
    <property type="entry name" value="RmlC-like"/>
</dbReference>
<keyword evidence="7 8" id="KW-0413">Isomerase</keyword>
<sequence>MEIRKTSIAGLIEIIPNVFRDNRGFFLETFHIERYREAGLDQQFVQANQSYSTKGVLRGLHLQLPPYQQGKLVSVSKGRVLDVAVDLRKDSSTFGQYETLVLDSEKCNQFYVPEGFAHGFLALEDSVFTYQCTNVYHKPSEQGILWNDPDLAIDWKFDSYGIDEPIISEKDLALLSLAELKQRHL</sequence>
<comment type="similarity">
    <text evidence="7">Belongs to the dTDP-4-dehydrorhamnose 3,5-epimerase family.</text>
</comment>
<dbReference type="GO" id="GO:0008830">
    <property type="term" value="F:dTDP-4-dehydrorhamnose 3,5-epimerase activity"/>
    <property type="evidence" value="ECO:0007669"/>
    <property type="project" value="UniProtKB-UniRule"/>
</dbReference>
<feature type="active site" description="Proton acceptor" evidence="5">
    <location>
        <position position="61"/>
    </location>
</feature>
<dbReference type="GO" id="GO:0019305">
    <property type="term" value="P:dTDP-rhamnose biosynthetic process"/>
    <property type="evidence" value="ECO:0007669"/>
    <property type="project" value="UniProtKB-UniRule"/>
</dbReference>
<comment type="subunit">
    <text evidence="7">Homodimer.</text>
</comment>
<evidence type="ECO:0000256" key="1">
    <source>
        <dbReference type="ARBA" id="ARBA00001298"/>
    </source>
</evidence>
<dbReference type="Pfam" id="PF00908">
    <property type="entry name" value="dTDP_sugar_isom"/>
    <property type="match status" value="1"/>
</dbReference>
<name>A0AA49GNW3_9BACT</name>
<feature type="active site" description="Proton donor" evidence="5">
    <location>
        <position position="130"/>
    </location>
</feature>
<dbReference type="PANTHER" id="PTHR21047">
    <property type="entry name" value="DTDP-6-DEOXY-D-GLUCOSE-3,5 EPIMERASE"/>
    <property type="match status" value="1"/>
</dbReference>
<feature type="site" description="Participates in a stacking interaction with the thymidine ring of dTDP-4-oxo-6-deoxyglucose" evidence="6">
    <location>
        <position position="136"/>
    </location>
</feature>
<dbReference type="Gene3D" id="2.60.120.10">
    <property type="entry name" value="Jelly Rolls"/>
    <property type="match status" value="1"/>
</dbReference>
<evidence type="ECO:0000256" key="5">
    <source>
        <dbReference type="PIRSR" id="PIRSR600888-1"/>
    </source>
</evidence>
<proteinExistence type="inferred from homology"/>
<evidence type="ECO:0000256" key="7">
    <source>
        <dbReference type="RuleBase" id="RU364069"/>
    </source>
</evidence>
<dbReference type="PANTHER" id="PTHR21047:SF2">
    <property type="entry name" value="THYMIDINE DIPHOSPHO-4-KETO-RHAMNOSE 3,5-EPIMERASE"/>
    <property type="match status" value="1"/>
</dbReference>
<dbReference type="InterPro" id="IPR014710">
    <property type="entry name" value="RmlC-like_jellyroll"/>
</dbReference>
<dbReference type="NCBIfam" id="TIGR01221">
    <property type="entry name" value="rmlC"/>
    <property type="match status" value="1"/>
</dbReference>
<dbReference type="GO" id="GO:0000271">
    <property type="term" value="P:polysaccharide biosynthetic process"/>
    <property type="evidence" value="ECO:0007669"/>
    <property type="project" value="TreeGrafter"/>
</dbReference>
<protein>
    <recommendedName>
        <fullName evidence="4 7">dTDP-4-dehydrorhamnose 3,5-epimerase</fullName>
        <ecNumber evidence="3 7">5.1.3.13</ecNumber>
    </recommendedName>
    <alternativeName>
        <fullName evidence="7">Thymidine diphospho-4-keto-rhamnose 3,5-epimerase</fullName>
    </alternativeName>
</protein>
<dbReference type="AlphaFoldDB" id="A0AA49GNW3"/>